<dbReference type="GO" id="GO:0005634">
    <property type="term" value="C:nucleus"/>
    <property type="evidence" value="ECO:0007669"/>
    <property type="project" value="UniProtKB-SubCell"/>
</dbReference>
<dbReference type="Proteomes" id="UP000639338">
    <property type="component" value="Unassembled WGS sequence"/>
</dbReference>
<dbReference type="SUPFAM" id="SSF49764">
    <property type="entry name" value="HSP20-like chaperones"/>
    <property type="match status" value="1"/>
</dbReference>
<dbReference type="EMBL" id="JACMRX010000003">
    <property type="protein sequence ID" value="KAF7994049.1"/>
    <property type="molecule type" value="Genomic_DNA"/>
</dbReference>
<dbReference type="InterPro" id="IPR007052">
    <property type="entry name" value="CS_dom"/>
</dbReference>
<keyword evidence="4" id="KW-0963">Cytoplasm</keyword>
<dbReference type="AlphaFoldDB" id="A0A835CRK4"/>
<protein>
    <recommendedName>
        <fullName evidence="3">NudC domain-containing protein 1</fullName>
    </recommendedName>
</protein>
<evidence type="ECO:0000256" key="1">
    <source>
        <dbReference type="ARBA" id="ARBA00004123"/>
    </source>
</evidence>
<feature type="domain" description="CS" evidence="6">
    <location>
        <begin position="258"/>
        <end position="345"/>
    </location>
</feature>
<dbReference type="Gene3D" id="2.60.40.790">
    <property type="match status" value="1"/>
</dbReference>
<keyword evidence="8" id="KW-1185">Reference proteome</keyword>
<proteinExistence type="predicted"/>
<organism evidence="7 8">
    <name type="scientific">Aphidius gifuensis</name>
    <name type="common">Parasitoid wasp</name>
    <dbReference type="NCBI Taxonomy" id="684658"/>
    <lineage>
        <taxon>Eukaryota</taxon>
        <taxon>Metazoa</taxon>
        <taxon>Ecdysozoa</taxon>
        <taxon>Arthropoda</taxon>
        <taxon>Hexapoda</taxon>
        <taxon>Insecta</taxon>
        <taxon>Pterygota</taxon>
        <taxon>Neoptera</taxon>
        <taxon>Endopterygota</taxon>
        <taxon>Hymenoptera</taxon>
        <taxon>Apocrita</taxon>
        <taxon>Ichneumonoidea</taxon>
        <taxon>Braconidae</taxon>
        <taxon>Aphidiinae</taxon>
        <taxon>Aphidius</taxon>
    </lineage>
</organism>
<dbReference type="PROSITE" id="PS51203">
    <property type="entry name" value="CS"/>
    <property type="match status" value="1"/>
</dbReference>
<dbReference type="OrthoDB" id="428655at2759"/>
<sequence length="559" mass="63801">MTKIINLRPDKSLLNSNFEKYQFSSDVVVVTKEKSLTKDVYRQEPLTGQDSWLEARLFAFHNHLFENPFDSSCWFCDDDLKIWKINKDGDLLHVHTLPDNNKEKLYNPTITFASDKIIVLTSGGDSIEFLIMSNDDTGDNKSFSIDKIESGILMDSKLINEKLQIIVAMCSITDSDIKNKKHSKISLLTFTIDNNNLPEKIDIFKRQELTVNGPVEYIFVESNGEFINMLSQDKAVFKFDSLNKIKQDVDEVNDKNDVKIPKYCWSQDEDSLTVWIKIPEKYLNAKKNVKITANTITVDVEETILIQGETQYRLDAETATWNNEKDALKLELMKSVSGQMWNELIKGDNGGEHLPNAALADEIHSRLAHLCSDEPVTAESLQPTVGFNVDQLEECDLEGKDNYIQRINIINHTTTHLAMLGSHNHILFTQKLPSSQTICIRHDHDGCVWNTQDVNDDDDNNIDNWKICHTNTFPGFGYVEASKSNKRFCISPRKCEYVAIIEHARHAFIYERPINNSTIAKQKIVDLGPDSQPIMGASATKNYLILLTKNKLYQLKITQ</sequence>
<name>A0A835CRK4_APHGI</name>
<evidence type="ECO:0000313" key="7">
    <source>
        <dbReference type="EMBL" id="KAF7994049.1"/>
    </source>
</evidence>
<comment type="subcellular location">
    <subcellularLocation>
        <location evidence="2">Cytoplasm</location>
    </subcellularLocation>
    <subcellularLocation>
        <location evidence="1">Nucleus</location>
    </subcellularLocation>
</comment>
<dbReference type="GO" id="GO:0005737">
    <property type="term" value="C:cytoplasm"/>
    <property type="evidence" value="ECO:0007669"/>
    <property type="project" value="UniProtKB-SubCell"/>
</dbReference>
<keyword evidence="5" id="KW-0539">Nucleus</keyword>
<accession>A0A835CRK4</accession>
<evidence type="ECO:0000256" key="5">
    <source>
        <dbReference type="ARBA" id="ARBA00023242"/>
    </source>
</evidence>
<gene>
    <name evidence="7" type="ORF">HCN44_011318</name>
</gene>
<evidence type="ECO:0000256" key="2">
    <source>
        <dbReference type="ARBA" id="ARBA00004496"/>
    </source>
</evidence>
<dbReference type="PANTHER" id="PTHR21664">
    <property type="entry name" value="CHRONIC MYELOGENOUS LEUKEMIA TUMOR ANTIGEN 66"/>
    <property type="match status" value="1"/>
</dbReference>
<evidence type="ECO:0000313" key="8">
    <source>
        <dbReference type="Proteomes" id="UP000639338"/>
    </source>
</evidence>
<dbReference type="PANTHER" id="PTHR21664:SF1">
    <property type="entry name" value="NUDC DOMAIN-CONTAINING PROTEIN 1"/>
    <property type="match status" value="1"/>
</dbReference>
<evidence type="ECO:0000259" key="6">
    <source>
        <dbReference type="PROSITE" id="PS51203"/>
    </source>
</evidence>
<reference evidence="7 8" key="1">
    <citation type="submission" date="2020-08" db="EMBL/GenBank/DDBJ databases">
        <title>Aphidius gifuensis genome sequencing and assembly.</title>
        <authorList>
            <person name="Du Z."/>
        </authorList>
    </citation>
    <scope>NUCLEOTIDE SEQUENCE [LARGE SCALE GENOMIC DNA]</scope>
    <source>
        <strain evidence="7">YNYX2018</strain>
        <tissue evidence="7">Adults</tissue>
    </source>
</reference>
<dbReference type="InterPro" id="IPR008978">
    <property type="entry name" value="HSP20-like_chaperone"/>
</dbReference>
<dbReference type="CDD" id="cd06467">
    <property type="entry name" value="p23_NUDC_like"/>
    <property type="match status" value="1"/>
</dbReference>
<dbReference type="InterPro" id="IPR037895">
    <property type="entry name" value="NUDCD1"/>
</dbReference>
<evidence type="ECO:0000256" key="4">
    <source>
        <dbReference type="ARBA" id="ARBA00022490"/>
    </source>
</evidence>
<dbReference type="Pfam" id="PF04969">
    <property type="entry name" value="CS"/>
    <property type="match status" value="1"/>
</dbReference>
<comment type="caution">
    <text evidence="7">The sequence shown here is derived from an EMBL/GenBank/DDBJ whole genome shotgun (WGS) entry which is preliminary data.</text>
</comment>
<evidence type="ECO:0000256" key="3">
    <source>
        <dbReference type="ARBA" id="ARBA00018915"/>
    </source>
</evidence>